<dbReference type="Gene3D" id="1.20.1740.10">
    <property type="entry name" value="Amino acid/polyamine transporter I"/>
    <property type="match status" value="1"/>
</dbReference>
<feature type="transmembrane region" description="Helical" evidence="8">
    <location>
        <begin position="195"/>
        <end position="215"/>
    </location>
</feature>
<evidence type="ECO:0000256" key="5">
    <source>
        <dbReference type="ARBA" id="ARBA00022692"/>
    </source>
</evidence>
<comment type="similarity">
    <text evidence="2">Belongs to the amino acid-polyamine-organocation (APC) superfamily. Spore germination protein (SGP) (TC 2.A.3.9) family.</text>
</comment>
<feature type="transmembrane region" description="Helical" evidence="8">
    <location>
        <begin position="346"/>
        <end position="363"/>
    </location>
</feature>
<dbReference type="GO" id="GO:0009847">
    <property type="term" value="P:spore germination"/>
    <property type="evidence" value="ECO:0007669"/>
    <property type="project" value="InterPro"/>
</dbReference>
<organism evidence="9 10">
    <name type="scientific">Dendrosporobacter quercicolus</name>
    <dbReference type="NCBI Taxonomy" id="146817"/>
    <lineage>
        <taxon>Bacteria</taxon>
        <taxon>Bacillati</taxon>
        <taxon>Bacillota</taxon>
        <taxon>Negativicutes</taxon>
        <taxon>Selenomonadales</taxon>
        <taxon>Sporomusaceae</taxon>
        <taxon>Dendrosporobacter</taxon>
    </lineage>
</organism>
<dbReference type="PANTHER" id="PTHR34975">
    <property type="entry name" value="SPORE GERMINATION PROTEIN A2"/>
    <property type="match status" value="1"/>
</dbReference>
<evidence type="ECO:0000313" key="9">
    <source>
        <dbReference type="EMBL" id="SDM65015.1"/>
    </source>
</evidence>
<evidence type="ECO:0000256" key="2">
    <source>
        <dbReference type="ARBA" id="ARBA00007998"/>
    </source>
</evidence>
<keyword evidence="5 8" id="KW-0812">Transmembrane</keyword>
<gene>
    <name evidence="9" type="ORF">SAMN04488502_106110</name>
</gene>
<keyword evidence="3" id="KW-0813">Transport</keyword>
<accession>A0A1G9UZD8</accession>
<feature type="transmembrane region" description="Helical" evidence="8">
    <location>
        <begin position="16"/>
        <end position="35"/>
    </location>
</feature>
<reference evidence="9 10" key="1">
    <citation type="submission" date="2016-10" db="EMBL/GenBank/DDBJ databases">
        <authorList>
            <person name="de Groot N.N."/>
        </authorList>
    </citation>
    <scope>NUCLEOTIDE SEQUENCE [LARGE SCALE GENOMIC DNA]</scope>
    <source>
        <strain evidence="9 10">DSM 1736</strain>
    </source>
</reference>
<dbReference type="RefSeq" id="WP_173812737.1">
    <property type="nucleotide sequence ID" value="NZ_FNHB01000006.1"/>
</dbReference>
<proteinExistence type="inferred from homology"/>
<keyword evidence="6 8" id="KW-1133">Transmembrane helix</keyword>
<dbReference type="AlphaFoldDB" id="A0A1G9UZD8"/>
<sequence length="375" mass="41574">MTTVANLEAKFQISPWQLALLVTATAFGPGIIIGGRALAEAAGVHQWLVLLMGSAVHCVFALMMLQLGLSHPGLGLVEIMPSLWGRFWGNIITLAYIGLYITYFTVTLGVFSRIITVFMFDRTPPEILAMGMLIACTYCAVQDFGTILRILQFVFLTTVLVFVLIFFTGILSAQPEHLLPFWPQDFGSLLTAVPTIWHVYAGYEVILLILPLLVCRTTKPGKTVAMAFGFMGCIHVAFALLTVSVLSAENAKNLAFPAMEVVRFVELPGTFVERLETYLLGAWIPNVFTSLSVFLYMPAFALMKLCGHSDHRPWVLLLGPWLLFVSTFFSDMMILIQSVSSMMQKLAWLLSAVIVPASLVLTWRKKRRAKHDSTG</sequence>
<keyword evidence="7 8" id="KW-0472">Membrane</keyword>
<dbReference type="PANTHER" id="PTHR34975:SF2">
    <property type="entry name" value="SPORE GERMINATION PROTEIN A2"/>
    <property type="match status" value="1"/>
</dbReference>
<evidence type="ECO:0000256" key="4">
    <source>
        <dbReference type="ARBA" id="ARBA00022544"/>
    </source>
</evidence>
<feature type="transmembrane region" description="Helical" evidence="8">
    <location>
        <begin position="314"/>
        <end position="334"/>
    </location>
</feature>
<dbReference type="Pfam" id="PF03845">
    <property type="entry name" value="Spore_permease"/>
    <property type="match status" value="1"/>
</dbReference>
<evidence type="ECO:0000256" key="1">
    <source>
        <dbReference type="ARBA" id="ARBA00004141"/>
    </source>
</evidence>
<feature type="transmembrane region" description="Helical" evidence="8">
    <location>
        <begin position="153"/>
        <end position="175"/>
    </location>
</feature>
<keyword evidence="10" id="KW-1185">Reference proteome</keyword>
<dbReference type="GO" id="GO:0016020">
    <property type="term" value="C:membrane"/>
    <property type="evidence" value="ECO:0007669"/>
    <property type="project" value="UniProtKB-SubCell"/>
</dbReference>
<evidence type="ECO:0000256" key="7">
    <source>
        <dbReference type="ARBA" id="ARBA00023136"/>
    </source>
</evidence>
<feature type="transmembrane region" description="Helical" evidence="8">
    <location>
        <begin position="47"/>
        <end position="67"/>
    </location>
</feature>
<dbReference type="EMBL" id="FNHB01000006">
    <property type="protein sequence ID" value="SDM65015.1"/>
    <property type="molecule type" value="Genomic_DNA"/>
</dbReference>
<dbReference type="InterPro" id="IPR004761">
    <property type="entry name" value="Spore_GerAB"/>
</dbReference>
<feature type="transmembrane region" description="Helical" evidence="8">
    <location>
        <begin position="278"/>
        <end position="302"/>
    </location>
</feature>
<dbReference type="Proteomes" id="UP000214880">
    <property type="component" value="Unassembled WGS sequence"/>
</dbReference>
<name>A0A1G9UZD8_9FIRM</name>
<evidence type="ECO:0000313" key="10">
    <source>
        <dbReference type="Proteomes" id="UP000214880"/>
    </source>
</evidence>
<dbReference type="STRING" id="146817.SAMN04488502_106110"/>
<comment type="subcellular location">
    <subcellularLocation>
        <location evidence="1">Membrane</location>
        <topology evidence="1">Multi-pass membrane protein</topology>
    </subcellularLocation>
</comment>
<evidence type="ECO:0000256" key="6">
    <source>
        <dbReference type="ARBA" id="ARBA00022989"/>
    </source>
</evidence>
<keyword evidence="4" id="KW-0309">Germination</keyword>
<evidence type="ECO:0000256" key="3">
    <source>
        <dbReference type="ARBA" id="ARBA00022448"/>
    </source>
</evidence>
<protein>
    <submittedName>
        <fullName evidence="9">Spore germination protein</fullName>
    </submittedName>
</protein>
<feature type="transmembrane region" description="Helical" evidence="8">
    <location>
        <begin position="87"/>
        <end position="111"/>
    </location>
</feature>
<feature type="transmembrane region" description="Helical" evidence="8">
    <location>
        <begin position="227"/>
        <end position="248"/>
    </location>
</feature>
<evidence type="ECO:0000256" key="8">
    <source>
        <dbReference type="SAM" id="Phobius"/>
    </source>
</evidence>